<comment type="caution">
    <text evidence="1">The sequence shown here is derived from an EMBL/GenBank/DDBJ whole genome shotgun (WGS) entry which is preliminary data.</text>
</comment>
<dbReference type="RefSeq" id="XP_056501702.1">
    <property type="nucleotide sequence ID" value="XM_056642290.1"/>
</dbReference>
<dbReference type="AlphaFoldDB" id="A0A9W9TPT6"/>
<keyword evidence="2" id="KW-1185">Reference proteome</keyword>
<name>A0A9W9TPT6_PENCI</name>
<proteinExistence type="predicted"/>
<dbReference type="GeneID" id="81381457"/>
<evidence type="ECO:0000313" key="2">
    <source>
        <dbReference type="Proteomes" id="UP001147733"/>
    </source>
</evidence>
<sequence>MVYHRNVASRCLRQTNIKAIAISITIAGAAVGTGRIVTATVTADGLAHKPLTDPNELGISTREVQLPDKLHRELEEQLWSRFACACCSYRLDSSLKTSWSGVAAPAEV</sequence>
<organism evidence="1 2">
    <name type="scientific">Penicillium citrinum</name>
    <dbReference type="NCBI Taxonomy" id="5077"/>
    <lineage>
        <taxon>Eukaryota</taxon>
        <taxon>Fungi</taxon>
        <taxon>Dikarya</taxon>
        <taxon>Ascomycota</taxon>
        <taxon>Pezizomycotina</taxon>
        <taxon>Eurotiomycetes</taxon>
        <taxon>Eurotiomycetidae</taxon>
        <taxon>Eurotiales</taxon>
        <taxon>Aspergillaceae</taxon>
        <taxon>Penicillium</taxon>
    </lineage>
</organism>
<gene>
    <name evidence="1" type="ORF">N7469_003370</name>
</gene>
<dbReference type="Proteomes" id="UP001147733">
    <property type="component" value="Unassembled WGS sequence"/>
</dbReference>
<evidence type="ECO:0000313" key="1">
    <source>
        <dbReference type="EMBL" id="KAJ5234202.1"/>
    </source>
</evidence>
<dbReference type="EMBL" id="JAPQKT010000003">
    <property type="protein sequence ID" value="KAJ5234202.1"/>
    <property type="molecule type" value="Genomic_DNA"/>
</dbReference>
<reference evidence="1" key="1">
    <citation type="submission" date="2022-11" db="EMBL/GenBank/DDBJ databases">
        <authorList>
            <person name="Petersen C."/>
        </authorList>
    </citation>
    <scope>NUCLEOTIDE SEQUENCE</scope>
    <source>
        <strain evidence="1">IBT 23319</strain>
    </source>
</reference>
<protein>
    <submittedName>
        <fullName evidence="1">Uncharacterized protein</fullName>
    </submittedName>
</protein>
<reference evidence="1" key="2">
    <citation type="journal article" date="2023" name="IMA Fungus">
        <title>Comparative genomic study of the Penicillium genus elucidates a diverse pangenome and 15 lateral gene transfer events.</title>
        <authorList>
            <person name="Petersen C."/>
            <person name="Sorensen T."/>
            <person name="Nielsen M.R."/>
            <person name="Sondergaard T.E."/>
            <person name="Sorensen J.L."/>
            <person name="Fitzpatrick D.A."/>
            <person name="Frisvad J.C."/>
            <person name="Nielsen K.L."/>
        </authorList>
    </citation>
    <scope>NUCLEOTIDE SEQUENCE</scope>
    <source>
        <strain evidence="1">IBT 23319</strain>
    </source>
</reference>
<accession>A0A9W9TPT6</accession>